<evidence type="ECO:0000313" key="2">
    <source>
        <dbReference type="Proteomes" id="UP000320888"/>
    </source>
</evidence>
<proteinExistence type="predicted"/>
<reference evidence="1 2" key="1">
    <citation type="submission" date="2019-07" db="EMBL/GenBank/DDBJ databases">
        <title>Draft genome for Streptomyces benahoarensis MZ03-48.</title>
        <authorList>
            <person name="Gonzalez-Pimentel J.L."/>
        </authorList>
    </citation>
    <scope>NUCLEOTIDE SEQUENCE [LARGE SCALE GENOMIC DNA]</scope>
    <source>
        <strain evidence="1 2">MZ03-48</strain>
    </source>
</reference>
<comment type="caution">
    <text evidence="1">The sequence shown here is derived from an EMBL/GenBank/DDBJ whole genome shotgun (WGS) entry which is preliminary data.</text>
</comment>
<gene>
    <name evidence="1" type="ORF">FNZ23_18655</name>
</gene>
<name>A0A553Z778_9ACTN</name>
<accession>A0A553Z778</accession>
<dbReference type="AlphaFoldDB" id="A0A553Z778"/>
<keyword evidence="2" id="KW-1185">Reference proteome</keyword>
<dbReference type="EMBL" id="VKLS01000242">
    <property type="protein sequence ID" value="TSB37283.1"/>
    <property type="molecule type" value="Genomic_DNA"/>
</dbReference>
<dbReference type="Proteomes" id="UP000320888">
    <property type="component" value="Unassembled WGS sequence"/>
</dbReference>
<organism evidence="1 2">
    <name type="scientific">Streptomyces benahoarensis</name>
    <dbReference type="NCBI Taxonomy" id="2595054"/>
    <lineage>
        <taxon>Bacteria</taxon>
        <taxon>Bacillati</taxon>
        <taxon>Actinomycetota</taxon>
        <taxon>Actinomycetes</taxon>
        <taxon>Kitasatosporales</taxon>
        <taxon>Streptomycetaceae</taxon>
        <taxon>Streptomyces</taxon>
    </lineage>
</organism>
<dbReference type="RefSeq" id="WP_143943562.1">
    <property type="nucleotide sequence ID" value="NZ_VKLS01000242.1"/>
</dbReference>
<evidence type="ECO:0000313" key="1">
    <source>
        <dbReference type="EMBL" id="TSB37283.1"/>
    </source>
</evidence>
<sequence length="63" mass="6959">MQFSQAWSGACIPLETAGPIQMTGTSLTVMHPMAREVLRVLMVMHQRTCPDLLEMAKRTGLAD</sequence>
<protein>
    <submittedName>
        <fullName evidence="1">Uncharacterized protein</fullName>
    </submittedName>
</protein>
<dbReference type="OrthoDB" id="3420984at2"/>